<sequence>MITRRLAALGLVLTLSACVSTDDSGPKDLGDFRLGYNIVQARTVKQGPFSREVSDEQITSALREAVGARLGRYDGDGLYHIGISVGGFVLAQPGIPLIYTPKSVLIFEVNVYDNATGQRLNAEPKQITAFEGIENVAPIVGSGIVRDAEAQLANLVASGAIQVERWLAENPEWFTPKPGQTRVRIDRAQLDARADAAIRSSMATAAPAN</sequence>
<reference evidence="2 3" key="1">
    <citation type="submission" date="2017-03" db="EMBL/GenBank/DDBJ databases">
        <authorList>
            <person name="Afonso C.L."/>
            <person name="Miller P.J."/>
            <person name="Scott M.A."/>
            <person name="Spackman E."/>
            <person name="Goraichik I."/>
            <person name="Dimitrov K.M."/>
            <person name="Suarez D.L."/>
            <person name="Swayne D.E."/>
        </authorList>
    </citation>
    <scope>NUCLEOTIDE SEQUENCE [LARGE SCALE GENOMIC DNA]</scope>
    <source>
        <strain evidence="2 3">CECT 7066</strain>
    </source>
</reference>
<evidence type="ECO:0000256" key="1">
    <source>
        <dbReference type="SAM" id="SignalP"/>
    </source>
</evidence>
<protein>
    <recommendedName>
        <fullName evidence="4">DUF4136 domain-containing protein</fullName>
    </recommendedName>
</protein>
<dbReference type="Proteomes" id="UP000193870">
    <property type="component" value="Unassembled WGS sequence"/>
</dbReference>
<name>A0A1Y5TTT7_9RHOB</name>
<dbReference type="PROSITE" id="PS51257">
    <property type="entry name" value="PROKAR_LIPOPROTEIN"/>
    <property type="match status" value="1"/>
</dbReference>
<evidence type="ECO:0008006" key="4">
    <source>
        <dbReference type="Google" id="ProtNLM"/>
    </source>
</evidence>
<evidence type="ECO:0000313" key="3">
    <source>
        <dbReference type="Proteomes" id="UP000193870"/>
    </source>
</evidence>
<accession>A0A1Y5TTT7</accession>
<keyword evidence="1" id="KW-0732">Signal</keyword>
<evidence type="ECO:0000313" key="2">
    <source>
        <dbReference type="EMBL" id="SLN72026.1"/>
    </source>
</evidence>
<dbReference type="EMBL" id="FWFV01000022">
    <property type="protein sequence ID" value="SLN72026.1"/>
    <property type="molecule type" value="Genomic_DNA"/>
</dbReference>
<gene>
    <name evidence="2" type="ORF">PAM7066_03706</name>
</gene>
<dbReference type="STRING" id="315423.SAMN04488020_1229"/>
<keyword evidence="3" id="KW-1185">Reference proteome</keyword>
<organism evidence="2 3">
    <name type="scientific">Palleronia marisminoris</name>
    <dbReference type="NCBI Taxonomy" id="315423"/>
    <lineage>
        <taxon>Bacteria</taxon>
        <taxon>Pseudomonadati</taxon>
        <taxon>Pseudomonadota</taxon>
        <taxon>Alphaproteobacteria</taxon>
        <taxon>Rhodobacterales</taxon>
        <taxon>Roseobacteraceae</taxon>
        <taxon>Palleronia</taxon>
    </lineage>
</organism>
<dbReference type="AlphaFoldDB" id="A0A1Y5TTT7"/>
<proteinExistence type="predicted"/>
<feature type="chain" id="PRO_5010988164" description="DUF4136 domain-containing protein" evidence="1">
    <location>
        <begin position="22"/>
        <end position="209"/>
    </location>
</feature>
<dbReference type="RefSeq" id="WP_175484738.1">
    <property type="nucleotide sequence ID" value="NZ_FOPF01000022.1"/>
</dbReference>
<feature type="signal peptide" evidence="1">
    <location>
        <begin position="1"/>
        <end position="21"/>
    </location>
</feature>